<sequence length="341" mass="38355">MKYRILGRTGLEVSEVGFGGIPILRLPTDEAVQILRYSFDKGITFYDTANAYRDSECKIGKAFSDIRHKVVIATKTGKRDADGALEHLENSLKMLQTDYIDLYQLHQVSREQDWQQLTGPEGALGALVKAKEAGKIRYIGITSHSLPMAVKLIKTDLFDTIQFPFNFIEDEPKDELHTTARTMNLGLIAMKPFAGGALANASLAFKFLRQYPDFIPIPGYDSIASVDEVAALYEQSNVVTEEDIGLMDKYRNELGKQFCRRCEYCQPCPNGVKITPAMGYPILVKRMSPQISVNFAKAAMETVPQCTDCKTCIERCPYELPIPEILKNNYDLFEQHRKSIG</sequence>
<keyword evidence="6" id="KW-1185">Reference proteome</keyword>
<dbReference type="InterPro" id="IPR036812">
    <property type="entry name" value="NAD(P)_OxRdtase_dom_sf"/>
</dbReference>
<evidence type="ECO:0000256" key="2">
    <source>
        <dbReference type="ARBA" id="ARBA00023004"/>
    </source>
</evidence>
<keyword evidence="2" id="KW-0408">Iron</keyword>
<dbReference type="CDD" id="cd19100">
    <property type="entry name" value="AKR_unchar"/>
    <property type="match status" value="1"/>
</dbReference>
<dbReference type="Pfam" id="PF00248">
    <property type="entry name" value="Aldo_ket_red"/>
    <property type="match status" value="1"/>
</dbReference>
<evidence type="ECO:0000256" key="1">
    <source>
        <dbReference type="ARBA" id="ARBA00022723"/>
    </source>
</evidence>
<dbReference type="InterPro" id="IPR017900">
    <property type="entry name" value="4Fe4S_Fe_S_CS"/>
</dbReference>
<organism evidence="5 6">
    <name type="scientific">Methylomusa anaerophila</name>
    <dbReference type="NCBI Taxonomy" id="1930071"/>
    <lineage>
        <taxon>Bacteria</taxon>
        <taxon>Bacillati</taxon>
        <taxon>Bacillota</taxon>
        <taxon>Negativicutes</taxon>
        <taxon>Selenomonadales</taxon>
        <taxon>Sporomusaceae</taxon>
        <taxon>Methylomusa</taxon>
    </lineage>
</organism>
<evidence type="ECO:0000313" key="5">
    <source>
        <dbReference type="EMBL" id="BBB89488.1"/>
    </source>
</evidence>
<protein>
    <submittedName>
        <fullName evidence="5">General stress protein 69</fullName>
        <ecNumber evidence="5">1.1.1.-</ecNumber>
    </submittedName>
</protein>
<dbReference type="Proteomes" id="UP000276437">
    <property type="component" value="Chromosome"/>
</dbReference>
<dbReference type="KEGG" id="mana:MAMMFC1_00121"/>
<proteinExistence type="predicted"/>
<dbReference type="GO" id="GO:0046872">
    <property type="term" value="F:metal ion binding"/>
    <property type="evidence" value="ECO:0007669"/>
    <property type="project" value="UniProtKB-KW"/>
</dbReference>
<dbReference type="InterPro" id="IPR023210">
    <property type="entry name" value="NADP_OxRdtase_dom"/>
</dbReference>
<dbReference type="GO" id="GO:0016491">
    <property type="term" value="F:oxidoreductase activity"/>
    <property type="evidence" value="ECO:0007669"/>
    <property type="project" value="UniProtKB-KW"/>
</dbReference>
<accession>A0A348AEJ0</accession>
<name>A0A348AEJ0_9FIRM</name>
<dbReference type="EMBL" id="AP018449">
    <property type="protein sequence ID" value="BBB89488.1"/>
    <property type="molecule type" value="Genomic_DNA"/>
</dbReference>
<dbReference type="PANTHER" id="PTHR43312:SF1">
    <property type="entry name" value="NADP-DEPENDENT OXIDOREDUCTASE DOMAIN-CONTAINING PROTEIN"/>
    <property type="match status" value="1"/>
</dbReference>
<keyword evidence="3" id="KW-0411">Iron-sulfur</keyword>
<dbReference type="Gene3D" id="3.20.20.100">
    <property type="entry name" value="NADP-dependent oxidoreductase domain"/>
    <property type="match status" value="1"/>
</dbReference>
<dbReference type="SUPFAM" id="SSF51430">
    <property type="entry name" value="NAD(P)-linked oxidoreductase"/>
    <property type="match status" value="1"/>
</dbReference>
<feature type="domain" description="4Fe-4S ferredoxin-type" evidence="4">
    <location>
        <begin position="296"/>
        <end position="326"/>
    </location>
</feature>
<evidence type="ECO:0000256" key="3">
    <source>
        <dbReference type="ARBA" id="ARBA00023014"/>
    </source>
</evidence>
<dbReference type="PROSITE" id="PS00198">
    <property type="entry name" value="4FE4S_FER_1"/>
    <property type="match status" value="1"/>
</dbReference>
<gene>
    <name evidence="5" type="primary">yhdN_1</name>
    <name evidence="5" type="ORF">MAMMFC1_00121</name>
</gene>
<dbReference type="GO" id="GO:0051536">
    <property type="term" value="F:iron-sulfur cluster binding"/>
    <property type="evidence" value="ECO:0007669"/>
    <property type="project" value="UniProtKB-KW"/>
</dbReference>
<dbReference type="AlphaFoldDB" id="A0A348AEJ0"/>
<dbReference type="OrthoDB" id="9773828at2"/>
<evidence type="ECO:0000313" key="6">
    <source>
        <dbReference type="Proteomes" id="UP000276437"/>
    </source>
</evidence>
<evidence type="ECO:0000259" key="4">
    <source>
        <dbReference type="PROSITE" id="PS51379"/>
    </source>
</evidence>
<dbReference type="EC" id="1.1.1.-" evidence="5"/>
<dbReference type="PROSITE" id="PS51379">
    <property type="entry name" value="4FE4S_FER_2"/>
    <property type="match status" value="1"/>
</dbReference>
<keyword evidence="5" id="KW-0560">Oxidoreductase</keyword>
<dbReference type="RefSeq" id="WP_126305626.1">
    <property type="nucleotide sequence ID" value="NZ_AP018449.1"/>
</dbReference>
<dbReference type="InterPro" id="IPR053135">
    <property type="entry name" value="AKR2_Oxidoreductase"/>
</dbReference>
<dbReference type="SUPFAM" id="SSF46548">
    <property type="entry name" value="alpha-helical ferredoxin"/>
    <property type="match status" value="1"/>
</dbReference>
<keyword evidence="1" id="KW-0479">Metal-binding</keyword>
<dbReference type="PANTHER" id="PTHR43312">
    <property type="entry name" value="D-THREO-ALDOSE 1-DEHYDROGENASE"/>
    <property type="match status" value="1"/>
</dbReference>
<reference evidence="5 6" key="1">
    <citation type="journal article" date="2018" name="Int. J. Syst. Evol. Microbiol.">
        <title>Methylomusa anaerophila gen. nov., sp. nov., an anaerobic methanol-utilizing bacterium isolated from a microbial fuel cell.</title>
        <authorList>
            <person name="Amano N."/>
            <person name="Yamamuro A."/>
            <person name="Miyahara M."/>
            <person name="Kouzuma A."/>
            <person name="Abe T."/>
            <person name="Watanabe K."/>
        </authorList>
    </citation>
    <scope>NUCLEOTIDE SEQUENCE [LARGE SCALE GENOMIC DNA]</scope>
    <source>
        <strain evidence="5 6">MMFC1</strain>
    </source>
</reference>
<dbReference type="InterPro" id="IPR017896">
    <property type="entry name" value="4Fe4S_Fe-S-bd"/>
</dbReference>